<dbReference type="InterPro" id="IPR006119">
    <property type="entry name" value="Resolv_N"/>
</dbReference>
<organism evidence="3 4">
    <name type="scientific">Saccharomonospora azurea NA-128</name>
    <dbReference type="NCBI Taxonomy" id="882081"/>
    <lineage>
        <taxon>Bacteria</taxon>
        <taxon>Bacillati</taxon>
        <taxon>Actinomycetota</taxon>
        <taxon>Actinomycetes</taxon>
        <taxon>Pseudonocardiales</taxon>
        <taxon>Pseudonocardiaceae</taxon>
        <taxon>Saccharomonospora</taxon>
    </lineage>
</organism>
<protein>
    <submittedName>
        <fullName evidence="3">Site-specific recombinase, DNA invertase Pin</fullName>
    </submittedName>
</protein>
<accession>H8G8H1</accession>
<dbReference type="CDD" id="cd03768">
    <property type="entry name" value="SR_ResInv"/>
    <property type="match status" value="1"/>
</dbReference>
<dbReference type="Pfam" id="PF00239">
    <property type="entry name" value="Resolvase"/>
    <property type="match status" value="1"/>
</dbReference>
<reference evidence="3 4" key="1">
    <citation type="journal article" date="2012" name="Stand. Genomic Sci.">
        <title>Genome sequence of the soil bacterium Saccharomonospora azurea type strain (NA-128(T)).</title>
        <authorList>
            <person name="Klenk H.P."/>
            <person name="Held B."/>
            <person name="Lucas S."/>
            <person name="Lapidus A."/>
            <person name="Copeland A."/>
            <person name="Hammon N."/>
            <person name="Pitluck S."/>
            <person name="Goodwin L.A."/>
            <person name="Han C."/>
            <person name="Tapia R."/>
            <person name="Brambilla E.M."/>
            <person name="Potter G."/>
            <person name="Land M."/>
            <person name="Ivanova N."/>
            <person name="Rohde M."/>
            <person name="Goker M."/>
            <person name="Detter J.C."/>
            <person name="Kyrpides N.C."/>
            <person name="Woyke T."/>
        </authorList>
    </citation>
    <scope>NUCLEOTIDE SEQUENCE [LARGE SCALE GENOMIC DNA]</scope>
    <source>
        <strain evidence="3 4">NA-128</strain>
    </source>
</reference>
<dbReference type="GO" id="GO:0003677">
    <property type="term" value="F:DNA binding"/>
    <property type="evidence" value="ECO:0007669"/>
    <property type="project" value="InterPro"/>
</dbReference>
<dbReference type="HOGENOM" id="CLU_1642472_0_0_11"/>
<feature type="domain" description="Resolvase/invertase-type recombinase catalytic" evidence="2">
    <location>
        <begin position="25"/>
        <end position="135"/>
    </location>
</feature>
<dbReference type="InterPro" id="IPR036162">
    <property type="entry name" value="Resolvase-like_N_sf"/>
</dbReference>
<proteinExistence type="predicted"/>
<evidence type="ECO:0000313" key="3">
    <source>
        <dbReference type="EMBL" id="EHY87405.1"/>
    </source>
</evidence>
<dbReference type="EMBL" id="CM001466">
    <property type="protein sequence ID" value="EHY87405.1"/>
    <property type="molecule type" value="Genomic_DNA"/>
</dbReference>
<feature type="region of interest" description="Disordered" evidence="1">
    <location>
        <begin position="130"/>
        <end position="161"/>
    </location>
</feature>
<dbReference type="RefSeq" id="WP_005438179.1">
    <property type="nucleotide sequence ID" value="NZ_CM001466.1"/>
</dbReference>
<evidence type="ECO:0000256" key="1">
    <source>
        <dbReference type="SAM" id="MobiDB-lite"/>
    </source>
</evidence>
<dbReference type="GO" id="GO:0000150">
    <property type="term" value="F:DNA strand exchange activity"/>
    <property type="evidence" value="ECO:0007669"/>
    <property type="project" value="InterPro"/>
</dbReference>
<evidence type="ECO:0000313" key="4">
    <source>
        <dbReference type="Proteomes" id="UP000004705"/>
    </source>
</evidence>
<dbReference type="SUPFAM" id="SSF53041">
    <property type="entry name" value="Resolvase-like"/>
    <property type="match status" value="1"/>
</dbReference>
<dbReference type="SMART" id="SM00857">
    <property type="entry name" value="Resolvase"/>
    <property type="match status" value="1"/>
</dbReference>
<dbReference type="Proteomes" id="UP000004705">
    <property type="component" value="Chromosome"/>
</dbReference>
<dbReference type="AlphaFoldDB" id="H8G8H1"/>
<sequence length="161" mass="17436">MGRRSRMPSAEMVAVKPETNGTPIRIGYARCSTATQELQSQLDALAAAHYTRVFSEEISTHIKIRPELEKALTLAHEIKTAAPDQPVLLTVHETKRLARNATELMTLSAQLQNAGVRLEELLTRPLTGSTTRAAWAPCSSPCSPSPPSSTATTSTRTLEGK</sequence>
<evidence type="ECO:0000259" key="2">
    <source>
        <dbReference type="SMART" id="SM00857"/>
    </source>
</evidence>
<feature type="compositionally biased region" description="Low complexity" evidence="1">
    <location>
        <begin position="136"/>
        <end position="155"/>
    </location>
</feature>
<keyword evidence="4" id="KW-1185">Reference proteome</keyword>
<dbReference type="Gene3D" id="3.40.50.1390">
    <property type="entry name" value="Resolvase, N-terminal catalytic domain"/>
    <property type="match status" value="1"/>
</dbReference>
<name>H8G8H1_9PSEU</name>
<gene>
    <name evidence="3" type="ORF">SacazDRAFT_00432</name>
</gene>